<reference evidence="4" key="1">
    <citation type="submission" date="2022-03" db="EMBL/GenBank/DDBJ databases">
        <authorList>
            <person name="Alioto T."/>
            <person name="Alioto T."/>
            <person name="Gomez Garrido J."/>
        </authorList>
    </citation>
    <scope>NUCLEOTIDE SEQUENCE</scope>
</reference>
<feature type="repeat" description="Pumilio" evidence="2">
    <location>
        <begin position="344"/>
        <end position="380"/>
    </location>
</feature>
<dbReference type="GO" id="GO:0005730">
    <property type="term" value="C:nucleolus"/>
    <property type="evidence" value="ECO:0007669"/>
    <property type="project" value="TreeGrafter"/>
</dbReference>
<name>A0AAD1WXW7_PELCU</name>
<dbReference type="Gene3D" id="1.25.10.10">
    <property type="entry name" value="Leucine-rich Repeat Variant"/>
    <property type="match status" value="2"/>
</dbReference>
<dbReference type="GO" id="GO:0000056">
    <property type="term" value="P:ribosomal small subunit export from nucleus"/>
    <property type="evidence" value="ECO:0007669"/>
    <property type="project" value="TreeGrafter"/>
</dbReference>
<feature type="repeat" description="Pumilio" evidence="2">
    <location>
        <begin position="96"/>
        <end position="131"/>
    </location>
</feature>
<dbReference type="EMBL" id="OW240924">
    <property type="protein sequence ID" value="CAH2327175.1"/>
    <property type="molecule type" value="Genomic_DNA"/>
</dbReference>
<dbReference type="InterPro" id="IPR016024">
    <property type="entry name" value="ARM-type_fold"/>
</dbReference>
<sequence>MGTEKNKMNGKKRKNQQTEKANTEDPPTKQSKQHKTAQGKPTKSSKNEDKKGSADSAIPRLDPKSVGYFRRVGDTLQQDFESDEDRGLFVRNVFNEVQGNELALSTDMSASIVLQKLLSVATSAQLCQVLSALSANWQAVCWHRSGAHVIQTALLQYPRLQNQPEEDESDEDLDVQPCSSLEELIFSLCSEVKEKFLQYNQSVHGSFIVRTLFQVLSGVILNSETERRKGAQGLTVKSEFEVPETFLQQLQDLCSCFSDLIGVFATHKIASLGMQVALQILQRKVPSACAELCDQVIDYLSSRNVSAESSSLLVFLKDETSSRLLEKILEVSEKKQLRRLFRKHFQGQLEALSCHPIANYTVQRLISSTQTKKMFSSIIEELGGGLENILAKGHMGIITNLADACKRLKRCQTELVSQLMEAFHCAVPTSRQVTCVPLLLSLLTYEVYFNKEEEEEKEEKEKSASEHPVNTERKLETVNYHGSLLVQHLLHFEDPMPALNSLGNMTEVDLLTVACNQAGSHIFDALLNSVTITDKQRKKVLRKLRVHSMQLACNKHGSRVLDRIWAASTMGVKEEIAQQLVERLNELQNDAIGHHIARNFALTHFVKRRKDWEEHQQAEKKRRKMFAEILED</sequence>
<accession>A0AAD1WXW7</accession>
<proteinExistence type="predicted"/>
<dbReference type="Proteomes" id="UP001295444">
    <property type="component" value="Chromosome 13"/>
</dbReference>
<evidence type="ECO:0000256" key="2">
    <source>
        <dbReference type="PROSITE-ProRule" id="PRU00317"/>
    </source>
</evidence>
<evidence type="ECO:0000313" key="4">
    <source>
        <dbReference type="EMBL" id="CAH2327175.1"/>
    </source>
</evidence>
<dbReference type="SUPFAM" id="SSF48371">
    <property type="entry name" value="ARM repeat"/>
    <property type="match status" value="1"/>
</dbReference>
<dbReference type="GO" id="GO:0000472">
    <property type="term" value="P:endonucleolytic cleavage to generate mature 5'-end of SSU-rRNA from (SSU-rRNA, 5.8S rRNA, LSU-rRNA)"/>
    <property type="evidence" value="ECO:0007669"/>
    <property type="project" value="TreeGrafter"/>
</dbReference>
<dbReference type="PROSITE" id="PS50302">
    <property type="entry name" value="PUM"/>
    <property type="match status" value="2"/>
</dbReference>
<organism evidence="4 5">
    <name type="scientific">Pelobates cultripes</name>
    <name type="common">Western spadefoot toad</name>
    <dbReference type="NCBI Taxonomy" id="61616"/>
    <lineage>
        <taxon>Eukaryota</taxon>
        <taxon>Metazoa</taxon>
        <taxon>Chordata</taxon>
        <taxon>Craniata</taxon>
        <taxon>Vertebrata</taxon>
        <taxon>Euteleostomi</taxon>
        <taxon>Amphibia</taxon>
        <taxon>Batrachia</taxon>
        <taxon>Anura</taxon>
        <taxon>Pelobatoidea</taxon>
        <taxon>Pelobatidae</taxon>
        <taxon>Pelobates</taxon>
    </lineage>
</organism>
<dbReference type="GO" id="GO:0000447">
    <property type="term" value="P:endonucleolytic cleavage in ITS1 to separate SSU-rRNA from 5.8S rRNA and LSU-rRNA from tricistronic rRNA transcript (SSU-rRNA, 5.8S rRNA, LSU-rRNA)"/>
    <property type="evidence" value="ECO:0007669"/>
    <property type="project" value="TreeGrafter"/>
</dbReference>
<evidence type="ECO:0000313" key="5">
    <source>
        <dbReference type="Proteomes" id="UP001295444"/>
    </source>
</evidence>
<dbReference type="InterPro" id="IPR011989">
    <property type="entry name" value="ARM-like"/>
</dbReference>
<dbReference type="GO" id="GO:0030686">
    <property type="term" value="C:90S preribosome"/>
    <property type="evidence" value="ECO:0007669"/>
    <property type="project" value="TreeGrafter"/>
</dbReference>
<gene>
    <name evidence="4" type="ORF">PECUL_23A009192</name>
</gene>
<dbReference type="InterPro" id="IPR001313">
    <property type="entry name" value="Pumilio_RNA-bd_rpt"/>
</dbReference>
<dbReference type="PANTHER" id="PTHR13102">
    <property type="entry name" value="NUCLEOLAR PROTEIN 9"/>
    <property type="match status" value="1"/>
</dbReference>
<keyword evidence="1" id="KW-0677">Repeat</keyword>
<dbReference type="PANTHER" id="PTHR13102:SF0">
    <property type="entry name" value="NUCLEOLAR PROTEIN 9"/>
    <property type="match status" value="1"/>
</dbReference>
<feature type="region of interest" description="Disordered" evidence="3">
    <location>
        <begin position="1"/>
        <end position="61"/>
    </location>
</feature>
<dbReference type="InterPro" id="IPR040000">
    <property type="entry name" value="NOP9"/>
</dbReference>
<dbReference type="SMART" id="SM00025">
    <property type="entry name" value="Pumilio"/>
    <property type="match status" value="7"/>
</dbReference>
<protein>
    <submittedName>
        <fullName evidence="4">Nucleolar 9</fullName>
    </submittedName>
</protein>
<evidence type="ECO:0000256" key="1">
    <source>
        <dbReference type="ARBA" id="ARBA00022737"/>
    </source>
</evidence>
<keyword evidence="5" id="KW-1185">Reference proteome</keyword>
<dbReference type="Pfam" id="PF22493">
    <property type="entry name" value="PUF_NOP9"/>
    <property type="match status" value="1"/>
</dbReference>
<evidence type="ECO:0000256" key="3">
    <source>
        <dbReference type="SAM" id="MobiDB-lite"/>
    </source>
</evidence>
<dbReference type="AlphaFoldDB" id="A0AAD1WXW7"/>
<dbReference type="GO" id="GO:0030688">
    <property type="term" value="C:preribosome, small subunit precursor"/>
    <property type="evidence" value="ECO:0007669"/>
    <property type="project" value="TreeGrafter"/>
</dbReference>
<dbReference type="GO" id="GO:0000480">
    <property type="term" value="P:endonucleolytic cleavage in 5'-ETS of tricistronic rRNA transcript (SSU-rRNA, 5.8S rRNA, LSU-rRNA)"/>
    <property type="evidence" value="ECO:0007669"/>
    <property type="project" value="TreeGrafter"/>
</dbReference>
<dbReference type="GO" id="GO:0003723">
    <property type="term" value="F:RNA binding"/>
    <property type="evidence" value="ECO:0007669"/>
    <property type="project" value="InterPro"/>
</dbReference>